<protein>
    <submittedName>
        <fullName evidence="2">Uncharacterized protein</fullName>
    </submittedName>
</protein>
<organism evidence="2 3">
    <name type="scientific">Colocasia esculenta</name>
    <name type="common">Wild taro</name>
    <name type="synonym">Arum esculentum</name>
    <dbReference type="NCBI Taxonomy" id="4460"/>
    <lineage>
        <taxon>Eukaryota</taxon>
        <taxon>Viridiplantae</taxon>
        <taxon>Streptophyta</taxon>
        <taxon>Embryophyta</taxon>
        <taxon>Tracheophyta</taxon>
        <taxon>Spermatophyta</taxon>
        <taxon>Magnoliopsida</taxon>
        <taxon>Liliopsida</taxon>
        <taxon>Araceae</taxon>
        <taxon>Aroideae</taxon>
        <taxon>Colocasieae</taxon>
        <taxon>Colocasia</taxon>
    </lineage>
</organism>
<feature type="compositionally biased region" description="Acidic residues" evidence="1">
    <location>
        <begin position="18"/>
        <end position="38"/>
    </location>
</feature>
<evidence type="ECO:0000313" key="3">
    <source>
        <dbReference type="Proteomes" id="UP000652761"/>
    </source>
</evidence>
<feature type="region of interest" description="Disordered" evidence="1">
    <location>
        <begin position="1"/>
        <end position="119"/>
    </location>
</feature>
<name>A0A843W8S2_COLES</name>
<gene>
    <name evidence="2" type="ORF">Taro_036576</name>
</gene>
<proteinExistence type="predicted"/>
<dbReference type="Proteomes" id="UP000652761">
    <property type="component" value="Unassembled WGS sequence"/>
</dbReference>
<feature type="compositionally biased region" description="Polar residues" evidence="1">
    <location>
        <begin position="55"/>
        <end position="64"/>
    </location>
</feature>
<keyword evidence="3" id="KW-1185">Reference proteome</keyword>
<sequence length="188" mass="20560">MKWKKSIHPQQPKIQLGDSDEEEYTSDQNESDNEDANVEFDISPTSEDEMENISDILTGSTTSAPLPAVAGPTTSAPLPPTVGPTASASPSHMASGSTPPPSELVHADDETSHHEGEGSYNETMRAVWINEEGIIDSESIQMSYMLDLHGQPLQEQISNIFCTMFEEMRKEFVQAQIRTSGRSMGLFG</sequence>
<dbReference type="EMBL" id="NMUH01003097">
    <property type="protein sequence ID" value="MQM03787.1"/>
    <property type="molecule type" value="Genomic_DNA"/>
</dbReference>
<evidence type="ECO:0000313" key="2">
    <source>
        <dbReference type="EMBL" id="MQM03787.1"/>
    </source>
</evidence>
<feature type="compositionally biased region" description="Polar residues" evidence="1">
    <location>
        <begin position="84"/>
        <end position="97"/>
    </location>
</feature>
<comment type="caution">
    <text evidence="2">The sequence shown here is derived from an EMBL/GenBank/DDBJ whole genome shotgun (WGS) entry which is preliminary data.</text>
</comment>
<feature type="compositionally biased region" description="Basic and acidic residues" evidence="1">
    <location>
        <begin position="105"/>
        <end position="117"/>
    </location>
</feature>
<dbReference type="AlphaFoldDB" id="A0A843W8S2"/>
<evidence type="ECO:0000256" key="1">
    <source>
        <dbReference type="SAM" id="MobiDB-lite"/>
    </source>
</evidence>
<reference evidence="2" key="1">
    <citation type="submission" date="2017-07" db="EMBL/GenBank/DDBJ databases">
        <title>Taro Niue Genome Assembly and Annotation.</title>
        <authorList>
            <person name="Atibalentja N."/>
            <person name="Keating K."/>
            <person name="Fields C.J."/>
        </authorList>
    </citation>
    <scope>NUCLEOTIDE SEQUENCE</scope>
    <source>
        <strain evidence="2">Niue_2</strain>
        <tissue evidence="2">Leaf</tissue>
    </source>
</reference>
<accession>A0A843W8S2</accession>